<comment type="caution">
    <text evidence="2">The sequence shown here is derived from an EMBL/GenBank/DDBJ whole genome shotgun (WGS) entry which is preliminary data.</text>
</comment>
<protein>
    <submittedName>
        <fullName evidence="2">Uncharacterized protein</fullName>
    </submittedName>
</protein>
<evidence type="ECO:0000313" key="2">
    <source>
        <dbReference type="EMBL" id="KZL87869.1"/>
    </source>
</evidence>
<evidence type="ECO:0000313" key="3">
    <source>
        <dbReference type="Proteomes" id="UP000076584"/>
    </source>
</evidence>
<dbReference type="Proteomes" id="UP000076584">
    <property type="component" value="Unassembled WGS sequence"/>
</dbReference>
<keyword evidence="3" id="KW-1185">Reference proteome</keyword>
<evidence type="ECO:0000256" key="1">
    <source>
        <dbReference type="SAM" id="MobiDB-lite"/>
    </source>
</evidence>
<feature type="region of interest" description="Disordered" evidence="1">
    <location>
        <begin position="1"/>
        <end position="95"/>
    </location>
</feature>
<name>A0A162Q0Y1_COLIC</name>
<dbReference type="AlphaFoldDB" id="A0A162Q0Y1"/>
<dbReference type="EMBL" id="LFIW01000169">
    <property type="protein sequence ID" value="KZL87869.1"/>
    <property type="molecule type" value="Genomic_DNA"/>
</dbReference>
<feature type="compositionally biased region" description="Basic and acidic residues" evidence="1">
    <location>
        <begin position="53"/>
        <end position="70"/>
    </location>
</feature>
<accession>A0A162Q0Y1</accession>
<gene>
    <name evidence="2" type="ORF">CI238_08730</name>
</gene>
<sequence>MAYVFYSEASSARNSPRDQRQFPMASRQQRRGQNGPASGSGIREGVYFGTGRFYEENLRNEQQRQREREQQQQTPRYSSSDTFYGLNGSEFPAGGDWSEDEWGRVFVEALRRVQEKRQQGRGSGGDGDGGLGMGVGNDALEGGLGQQGLGTGEEIRFEDLCGGVFGSTGSGRRGGGGGGISFEEVFGPSGNLPGGAGYSTGFGFGGQEHVRRGGAGMTWAEYMELFRRRYDGGTSYGYAGGPPPADLFDRWHTDW</sequence>
<organism evidence="2 3">
    <name type="scientific">Colletotrichum incanum</name>
    <name type="common">Soybean anthracnose fungus</name>
    <dbReference type="NCBI Taxonomy" id="1573173"/>
    <lineage>
        <taxon>Eukaryota</taxon>
        <taxon>Fungi</taxon>
        <taxon>Dikarya</taxon>
        <taxon>Ascomycota</taxon>
        <taxon>Pezizomycotina</taxon>
        <taxon>Sordariomycetes</taxon>
        <taxon>Hypocreomycetidae</taxon>
        <taxon>Glomerellales</taxon>
        <taxon>Glomerellaceae</taxon>
        <taxon>Colletotrichum</taxon>
        <taxon>Colletotrichum spaethianum species complex</taxon>
    </lineage>
</organism>
<proteinExistence type="predicted"/>
<reference evidence="2 3" key="1">
    <citation type="submission" date="2015-06" db="EMBL/GenBank/DDBJ databases">
        <title>Survival trade-offs in plant roots during colonization by closely related pathogenic and mutualistic fungi.</title>
        <authorList>
            <person name="Hacquard S."/>
            <person name="Kracher B."/>
            <person name="Hiruma K."/>
            <person name="Weinman A."/>
            <person name="Muench P."/>
            <person name="Garrido Oter R."/>
            <person name="Ver Loren van Themaat E."/>
            <person name="Dallerey J.-F."/>
            <person name="Damm U."/>
            <person name="Henrissat B."/>
            <person name="Lespinet O."/>
            <person name="Thon M."/>
            <person name="Kemen E."/>
            <person name="McHardy A.C."/>
            <person name="Schulze-Lefert P."/>
            <person name="O'Connell R.J."/>
        </authorList>
    </citation>
    <scope>NUCLEOTIDE SEQUENCE [LARGE SCALE GENOMIC DNA]</scope>
    <source>
        <strain evidence="2 3">MAFF 238704</strain>
    </source>
</reference>